<keyword evidence="8" id="KW-0573">Peptidoglycan synthesis</keyword>
<evidence type="ECO:0000256" key="4">
    <source>
        <dbReference type="ARBA" id="ARBA00022676"/>
    </source>
</evidence>
<feature type="compositionally biased region" description="Gly residues" evidence="15">
    <location>
        <begin position="1024"/>
        <end position="1045"/>
    </location>
</feature>
<keyword evidence="7" id="KW-0133">Cell shape</keyword>
<dbReference type="SUPFAM" id="SSF53955">
    <property type="entry name" value="Lysozyme-like"/>
    <property type="match status" value="1"/>
</dbReference>
<evidence type="ECO:0000256" key="10">
    <source>
        <dbReference type="ARBA" id="ARBA00023136"/>
    </source>
</evidence>
<keyword evidence="1" id="KW-1003">Cell membrane</keyword>
<dbReference type="STRING" id="570947.SAMN05421687_107129"/>
<dbReference type="GO" id="GO:0008955">
    <property type="term" value="F:peptidoglycan glycosyltransferase activity"/>
    <property type="evidence" value="ECO:0007669"/>
    <property type="project" value="UniProtKB-EC"/>
</dbReference>
<dbReference type="GO" id="GO:0006508">
    <property type="term" value="P:proteolysis"/>
    <property type="evidence" value="ECO:0007669"/>
    <property type="project" value="UniProtKB-KW"/>
</dbReference>
<evidence type="ECO:0000259" key="17">
    <source>
        <dbReference type="Pfam" id="PF00912"/>
    </source>
</evidence>
<keyword evidence="10 16" id="KW-0472">Membrane</keyword>
<keyword evidence="5" id="KW-0808">Transferase</keyword>
<feature type="compositionally biased region" description="Low complexity" evidence="15">
    <location>
        <begin position="946"/>
        <end position="955"/>
    </location>
</feature>
<dbReference type="InterPro" id="IPR050396">
    <property type="entry name" value="Glycosyltr_51/Transpeptidase"/>
</dbReference>
<evidence type="ECO:0000256" key="15">
    <source>
        <dbReference type="SAM" id="MobiDB-lite"/>
    </source>
</evidence>
<dbReference type="Gene3D" id="3.90.1310.40">
    <property type="match status" value="1"/>
</dbReference>
<dbReference type="RefSeq" id="WP_084193716.1">
    <property type="nucleotide sequence ID" value="NZ_FTOC01000007.1"/>
</dbReference>
<feature type="compositionally biased region" description="Low complexity" evidence="15">
    <location>
        <begin position="994"/>
        <end position="1023"/>
    </location>
</feature>
<dbReference type="Gene3D" id="3.40.710.10">
    <property type="entry name" value="DD-peptidase/beta-lactamase superfamily"/>
    <property type="match status" value="1"/>
</dbReference>
<dbReference type="SUPFAM" id="SSF56601">
    <property type="entry name" value="beta-lactamase/transpeptidase-like"/>
    <property type="match status" value="1"/>
</dbReference>
<proteinExistence type="predicted"/>
<feature type="compositionally biased region" description="Low complexity" evidence="15">
    <location>
        <begin position="1046"/>
        <end position="1058"/>
    </location>
</feature>
<dbReference type="AlphaFoldDB" id="A0A1N7JS71"/>
<feature type="compositionally biased region" description="Low complexity" evidence="15">
    <location>
        <begin position="828"/>
        <end position="847"/>
    </location>
</feature>
<dbReference type="InterPro" id="IPR023346">
    <property type="entry name" value="Lysozyme-like_dom_sf"/>
</dbReference>
<keyword evidence="6 16" id="KW-0812">Transmembrane</keyword>
<feature type="transmembrane region" description="Helical" evidence="16">
    <location>
        <begin position="27"/>
        <end position="55"/>
    </location>
</feature>
<comment type="catalytic activity">
    <reaction evidence="14">
        <text>[GlcNAc-(1-&gt;4)-Mur2Ac(oyl-L-Ala-gamma-D-Glu-L-Lys-D-Ala-D-Ala)](n)-di-trans,octa-cis-undecaprenyl diphosphate + beta-D-GlcNAc-(1-&gt;4)-Mur2Ac(oyl-L-Ala-gamma-D-Glu-L-Lys-D-Ala-D-Ala)-di-trans,octa-cis-undecaprenyl diphosphate = [GlcNAc-(1-&gt;4)-Mur2Ac(oyl-L-Ala-gamma-D-Glu-L-Lys-D-Ala-D-Ala)](n+1)-di-trans,octa-cis-undecaprenyl diphosphate + di-trans,octa-cis-undecaprenyl diphosphate + H(+)</text>
        <dbReference type="Rhea" id="RHEA:23708"/>
        <dbReference type="Rhea" id="RHEA-COMP:9602"/>
        <dbReference type="Rhea" id="RHEA-COMP:9603"/>
        <dbReference type="ChEBI" id="CHEBI:15378"/>
        <dbReference type="ChEBI" id="CHEBI:58405"/>
        <dbReference type="ChEBI" id="CHEBI:60033"/>
        <dbReference type="ChEBI" id="CHEBI:78435"/>
        <dbReference type="EC" id="2.4.99.28"/>
    </reaction>
</comment>
<feature type="region of interest" description="Disordered" evidence="15">
    <location>
        <begin position="823"/>
        <end position="850"/>
    </location>
</feature>
<dbReference type="EMBL" id="FTOC01000007">
    <property type="protein sequence ID" value="SIS52183.1"/>
    <property type="molecule type" value="Genomic_DNA"/>
</dbReference>
<evidence type="ECO:0000313" key="18">
    <source>
        <dbReference type="EMBL" id="SIS52183.1"/>
    </source>
</evidence>
<keyword evidence="2" id="KW-0121">Carboxypeptidase</keyword>
<feature type="compositionally biased region" description="Acidic residues" evidence="15">
    <location>
        <begin position="922"/>
        <end position="932"/>
    </location>
</feature>
<accession>A0A1N7JS71</accession>
<dbReference type="Proteomes" id="UP000187608">
    <property type="component" value="Unassembled WGS sequence"/>
</dbReference>
<dbReference type="GO" id="GO:0009002">
    <property type="term" value="F:serine-type D-Ala-D-Ala carboxypeptidase activity"/>
    <property type="evidence" value="ECO:0007669"/>
    <property type="project" value="UniProtKB-EC"/>
</dbReference>
<dbReference type="PANTHER" id="PTHR32282:SF32">
    <property type="entry name" value="PENICILLIN-BINDING PROTEIN 2A"/>
    <property type="match status" value="1"/>
</dbReference>
<dbReference type="InterPro" id="IPR001264">
    <property type="entry name" value="Glyco_trans_51"/>
</dbReference>
<feature type="region of interest" description="Disordered" evidence="15">
    <location>
        <begin position="908"/>
        <end position="1058"/>
    </location>
</feature>
<dbReference type="Gene3D" id="1.10.3810.10">
    <property type="entry name" value="Biosynthetic peptidoglycan transglycosylase-like"/>
    <property type="match status" value="1"/>
</dbReference>
<keyword evidence="11" id="KW-0511">Multifunctional enzyme</keyword>
<evidence type="ECO:0000256" key="5">
    <source>
        <dbReference type="ARBA" id="ARBA00022679"/>
    </source>
</evidence>
<evidence type="ECO:0000256" key="16">
    <source>
        <dbReference type="SAM" id="Phobius"/>
    </source>
</evidence>
<evidence type="ECO:0000313" key="19">
    <source>
        <dbReference type="Proteomes" id="UP000187608"/>
    </source>
</evidence>
<dbReference type="GO" id="GO:0008360">
    <property type="term" value="P:regulation of cell shape"/>
    <property type="evidence" value="ECO:0007669"/>
    <property type="project" value="UniProtKB-KW"/>
</dbReference>
<evidence type="ECO:0000256" key="3">
    <source>
        <dbReference type="ARBA" id="ARBA00022670"/>
    </source>
</evidence>
<dbReference type="GO" id="GO:0030288">
    <property type="term" value="C:outer membrane-bounded periplasmic space"/>
    <property type="evidence" value="ECO:0007669"/>
    <property type="project" value="TreeGrafter"/>
</dbReference>
<keyword evidence="12" id="KW-0961">Cell wall biogenesis/degradation</keyword>
<dbReference type="Pfam" id="PF00912">
    <property type="entry name" value="Transgly"/>
    <property type="match status" value="1"/>
</dbReference>
<dbReference type="PANTHER" id="PTHR32282">
    <property type="entry name" value="BINDING PROTEIN TRANSPEPTIDASE, PUTATIVE-RELATED"/>
    <property type="match status" value="1"/>
</dbReference>
<protein>
    <submittedName>
        <fullName evidence="18">Penicillin-binding protein</fullName>
    </submittedName>
</protein>
<evidence type="ECO:0000256" key="11">
    <source>
        <dbReference type="ARBA" id="ARBA00023268"/>
    </source>
</evidence>
<keyword evidence="4" id="KW-0328">Glycosyltransferase</keyword>
<evidence type="ECO:0000256" key="1">
    <source>
        <dbReference type="ARBA" id="ARBA00022475"/>
    </source>
</evidence>
<evidence type="ECO:0000256" key="14">
    <source>
        <dbReference type="ARBA" id="ARBA00049902"/>
    </source>
</evidence>
<evidence type="ECO:0000256" key="12">
    <source>
        <dbReference type="ARBA" id="ARBA00023316"/>
    </source>
</evidence>
<dbReference type="GO" id="GO:0009252">
    <property type="term" value="P:peptidoglycan biosynthetic process"/>
    <property type="evidence" value="ECO:0007669"/>
    <property type="project" value="UniProtKB-KW"/>
</dbReference>
<dbReference type="InterPro" id="IPR036950">
    <property type="entry name" value="PBP_transglycosylase"/>
</dbReference>
<keyword evidence="9 16" id="KW-1133">Transmembrane helix</keyword>
<gene>
    <name evidence="18" type="ORF">SAMN05421687_107129</name>
</gene>
<keyword evidence="19" id="KW-1185">Reference proteome</keyword>
<reference evidence="19" key="1">
    <citation type="submission" date="2017-01" db="EMBL/GenBank/DDBJ databases">
        <authorList>
            <person name="Varghese N."/>
            <person name="Submissions S."/>
        </authorList>
    </citation>
    <scope>NUCLEOTIDE SEQUENCE [LARGE SCALE GENOMIC DNA]</scope>
    <source>
        <strain evidence="19">DSM 23127</strain>
    </source>
</reference>
<evidence type="ECO:0000256" key="2">
    <source>
        <dbReference type="ARBA" id="ARBA00022645"/>
    </source>
</evidence>
<sequence length="1058" mass="112854">MKWNKEYFRERWQDGTIFKYTRITYDVAWNILLFFIIIGIIGLFFAGGVGAGYFASLVEDEPIRSEQELTESIYNYEETSELYFKGDQFLGDVRSDLYREEVQLDNVSNHLVNAVVATEDGNFEEHNGVVPKALMRAVVQQVTNSNTKTGGSTLTQQLVKNQILTNEVSFERKAKEVLNALRIEHFFEKDQILEAYMNIVPFGRNANGQNIAGVQSAAQGIFGSDVSELSIPQAAFIAGLPQNPYTYTPFKNSGGMKETENLQAGLSRMREVLERMHEKGYISESEYEKGIDYNLAANLTSPEPLASSDYPYLTRDIQDRAEEVLTEQLAKNDGHTMEDLENDEKLMEEYTTLAERRLSTGGLKVHSTIDKEVYDVMQRVKNNYDNYDTWRTVLVDDPETGNKVEKEIPVEVGSILQENSSGAILGFIAGRDFDIQQLNHATQARRSNGSTMKPLLVYAPGMELGAVQPGAVFADIPYSYPGTSKELSNYGGGYSGFVSARQALAKSYNIPAVKAYSEIVGQNPAGKYLEKMGFDSLTQADKENLSASLGATDNGVTIEENTNGYSTFGNMGTHVDAYMIDKIVTKDGEVLYEQKKETTKVFSDQTSYLMLDMMRDVLDYGTAAGLKSQLTNPGVDWAGKTGTSQYYKDTWFVATNPNVTMSMWMGYDFQEQLNRYGYSSRNTGLWADVVNAVTEIRPELMAPEQDFERPSGIVNRSYCATSGLLVSDLCASVGLGESDIYNAEHVPTQRDDSLMNGDFVRVQGNLTIAGASTPSEFIVNGGGVTLKPEFLEENGYDTAEELQHLIPNAGAWSNVALPSGGAAGVSQSVPSDGGAPSAPGGVSASGSTLSWGASASSDVVGYRVYRASTPSSGFAFLGSTTSTSISFSGGEGLYAVRAVDYYGQQSGLSSPLTIGNPGAPEPEPEPAPEPEPEPTPNQGGSDEESSGSNNSGSQDAPGNGGSSGNESGNDSGSSGGTNSGGSSGDGGSTGGESGNDNGSSGGTDSDGSSGSGETDSGTSSDGSSGTGSSGSEGSSSGGESGGSSGEGTSESGSQGSEE</sequence>
<dbReference type="OrthoDB" id="9766909at2"/>
<keyword evidence="3" id="KW-0645">Protease</keyword>
<organism evidence="18 19">
    <name type="scientific">Salimicrobium flavidum</name>
    <dbReference type="NCBI Taxonomy" id="570947"/>
    <lineage>
        <taxon>Bacteria</taxon>
        <taxon>Bacillati</taxon>
        <taxon>Bacillota</taxon>
        <taxon>Bacilli</taxon>
        <taxon>Bacillales</taxon>
        <taxon>Bacillaceae</taxon>
        <taxon>Salimicrobium</taxon>
    </lineage>
</organism>
<keyword evidence="2" id="KW-0378">Hydrolase</keyword>
<dbReference type="InterPro" id="IPR013783">
    <property type="entry name" value="Ig-like_fold"/>
</dbReference>
<evidence type="ECO:0000256" key="9">
    <source>
        <dbReference type="ARBA" id="ARBA00022989"/>
    </source>
</evidence>
<evidence type="ECO:0000256" key="13">
    <source>
        <dbReference type="ARBA" id="ARBA00034000"/>
    </source>
</evidence>
<name>A0A1N7JS71_9BACI</name>
<dbReference type="GO" id="GO:0071555">
    <property type="term" value="P:cell wall organization"/>
    <property type="evidence" value="ECO:0007669"/>
    <property type="project" value="UniProtKB-KW"/>
</dbReference>
<dbReference type="Gene3D" id="2.60.40.10">
    <property type="entry name" value="Immunoglobulins"/>
    <property type="match status" value="1"/>
</dbReference>
<evidence type="ECO:0000256" key="7">
    <source>
        <dbReference type="ARBA" id="ARBA00022960"/>
    </source>
</evidence>
<feature type="compositionally biased region" description="Gly residues" evidence="15">
    <location>
        <begin position="973"/>
        <end position="993"/>
    </location>
</feature>
<comment type="catalytic activity">
    <reaction evidence="13">
        <text>Preferential cleavage: (Ac)2-L-Lys-D-Ala-|-D-Ala. Also transpeptidation of peptidyl-alanyl moieties that are N-acyl substituents of D-alanine.</text>
        <dbReference type="EC" id="3.4.16.4"/>
    </reaction>
</comment>
<dbReference type="InterPro" id="IPR012338">
    <property type="entry name" value="Beta-lactam/transpept-like"/>
</dbReference>
<evidence type="ECO:0000256" key="8">
    <source>
        <dbReference type="ARBA" id="ARBA00022984"/>
    </source>
</evidence>
<evidence type="ECO:0000256" key="6">
    <source>
        <dbReference type="ARBA" id="ARBA00022692"/>
    </source>
</evidence>
<feature type="domain" description="Glycosyl transferase family 51" evidence="17">
    <location>
        <begin position="91"/>
        <end position="276"/>
    </location>
</feature>